<protein>
    <submittedName>
        <fullName evidence="2">Uncharacterized protein</fullName>
    </submittedName>
</protein>
<dbReference type="AlphaFoldDB" id="A0A927L1E5"/>
<evidence type="ECO:0000256" key="1">
    <source>
        <dbReference type="SAM" id="MobiDB-lite"/>
    </source>
</evidence>
<organism evidence="2 4">
    <name type="scientific">Streptomyces caniscabiei</name>
    <dbReference type="NCBI Taxonomy" id="2746961"/>
    <lineage>
        <taxon>Bacteria</taxon>
        <taxon>Bacillati</taxon>
        <taxon>Actinomycetota</taxon>
        <taxon>Actinomycetes</taxon>
        <taxon>Kitasatosporales</taxon>
        <taxon>Streptomycetaceae</taxon>
        <taxon>Streptomyces</taxon>
    </lineage>
</organism>
<comment type="caution">
    <text evidence="2">The sequence shown here is derived from an EMBL/GenBank/DDBJ whole genome shotgun (WGS) entry which is preliminary data.</text>
</comment>
<keyword evidence="5" id="KW-1185">Reference proteome</keyword>
<name>A0A927L1E5_9ACTN</name>
<evidence type="ECO:0000313" key="5">
    <source>
        <dbReference type="Proteomes" id="UP001282474"/>
    </source>
</evidence>
<dbReference type="GeneID" id="79928443"/>
<evidence type="ECO:0000313" key="3">
    <source>
        <dbReference type="EMBL" id="MDX3041427.1"/>
    </source>
</evidence>
<evidence type="ECO:0000313" key="2">
    <source>
        <dbReference type="EMBL" id="MBD9723865.1"/>
    </source>
</evidence>
<reference evidence="2" key="1">
    <citation type="submission" date="2020-09" db="EMBL/GenBank/DDBJ databases">
        <title>Streptomyces canutascabiei sp. nov., which causes potato common scab and is distributed across the world.</title>
        <authorList>
            <person name="Nguyen H.P."/>
            <person name="Weisberg A.J."/>
            <person name="Chang J.H."/>
            <person name="Clarke C.R."/>
        </authorList>
    </citation>
    <scope>NUCLEOTIDE SEQUENCE</scope>
    <source>
        <strain evidence="2">ID-01-6.2a</strain>
    </source>
</reference>
<evidence type="ECO:0000313" key="4">
    <source>
        <dbReference type="Proteomes" id="UP000661025"/>
    </source>
</evidence>
<dbReference type="EMBL" id="JACYXT010000004">
    <property type="protein sequence ID" value="MBD9723865.1"/>
    <property type="molecule type" value="Genomic_DNA"/>
</dbReference>
<gene>
    <name evidence="2" type="ORF">IHE70_11570</name>
    <name evidence="3" type="ORF">PV383_30175</name>
</gene>
<sequence>MDSSFRGLREHKPGTRDFDPRSALPRLDRLGPPEGEKRSGARNERCASLYDAIRDMGRYEAAVEAESRKAGGDGLLPGP</sequence>
<dbReference type="RefSeq" id="WP_045560096.1">
    <property type="nucleotide sequence ID" value="NZ_CP119182.1"/>
</dbReference>
<feature type="compositionally biased region" description="Basic and acidic residues" evidence="1">
    <location>
        <begin position="7"/>
        <end position="44"/>
    </location>
</feature>
<dbReference type="Proteomes" id="UP000661025">
    <property type="component" value="Unassembled WGS sequence"/>
</dbReference>
<feature type="region of interest" description="Disordered" evidence="1">
    <location>
        <begin position="1"/>
        <end position="44"/>
    </location>
</feature>
<proteinExistence type="predicted"/>
<reference evidence="3 5" key="2">
    <citation type="journal article" date="2023" name="Microb. Genom.">
        <title>Mesoterricola silvestris gen. nov., sp. nov., Mesoterricola sediminis sp. nov., Geothrix oryzae sp. nov., Geothrix edaphica sp. nov., Geothrix rubra sp. nov., and Geothrix limicola sp. nov., six novel members of Acidobacteriota isolated from soils.</title>
        <authorList>
            <person name="Weisberg A.J."/>
            <person name="Pearce E."/>
            <person name="Kramer C.G."/>
            <person name="Chang J.H."/>
            <person name="Clarke C.R."/>
        </authorList>
    </citation>
    <scope>NUCLEOTIDE SEQUENCE [LARGE SCALE GENOMIC DNA]</scope>
    <source>
        <strain evidence="3 5">NE20-4-1</strain>
    </source>
</reference>
<dbReference type="Proteomes" id="UP001282474">
    <property type="component" value="Unassembled WGS sequence"/>
</dbReference>
<accession>A0A927L1E5</accession>
<dbReference type="EMBL" id="JARAWJ010000027">
    <property type="protein sequence ID" value="MDX3041427.1"/>
    <property type="molecule type" value="Genomic_DNA"/>
</dbReference>